<gene>
    <name evidence="10" type="ORF">RN001_007027</name>
</gene>
<keyword evidence="3 9" id="KW-0812">Transmembrane</keyword>
<accession>A0AAN7SQE7</accession>
<dbReference type="GO" id="GO:0004984">
    <property type="term" value="F:olfactory receptor activity"/>
    <property type="evidence" value="ECO:0007669"/>
    <property type="project" value="InterPro"/>
</dbReference>
<evidence type="ECO:0000313" key="10">
    <source>
        <dbReference type="EMBL" id="KAK4883708.1"/>
    </source>
</evidence>
<keyword evidence="5 9" id="KW-1133">Transmembrane helix</keyword>
<keyword evidence="7" id="KW-0675">Receptor</keyword>
<keyword evidence="4" id="KW-0552">Olfaction</keyword>
<proteinExistence type="predicted"/>
<evidence type="ECO:0000256" key="2">
    <source>
        <dbReference type="ARBA" id="ARBA00022606"/>
    </source>
</evidence>
<evidence type="ECO:0000256" key="9">
    <source>
        <dbReference type="SAM" id="Phobius"/>
    </source>
</evidence>
<dbReference type="Pfam" id="PF02949">
    <property type="entry name" value="7tm_6"/>
    <property type="match status" value="1"/>
</dbReference>
<feature type="transmembrane region" description="Helical" evidence="9">
    <location>
        <begin position="157"/>
        <end position="181"/>
    </location>
</feature>
<evidence type="ECO:0000256" key="1">
    <source>
        <dbReference type="ARBA" id="ARBA00004141"/>
    </source>
</evidence>
<dbReference type="GO" id="GO:0007165">
    <property type="term" value="P:signal transduction"/>
    <property type="evidence" value="ECO:0007669"/>
    <property type="project" value="UniProtKB-KW"/>
</dbReference>
<sequence length="286" mass="33584">MAFYPLYANTQHEKCLAVPAWFPFNWKDRDTVYQMLFTLQCVGQFNLTNIYGVSDTLIMCLLLITGKQLELLGCNFQNCVYNTLLQLGISKTTVLEFSFNHDGEYRHQLSKKSKINTNLLYLLIKTDKFQKLLQLNLHECVRHHQEILAFIRRLEKFIWPILTIKIVSSMFYHILICFVIVCNANRTFFYTLGQYEVMAVYELLLFSYFGQYLVTKGQHLQTQVYACPWYINQNAFMKSFLIALKGCQRYPYLSIAKITPLTLATFLSIMKTSTSYFTVLRQTIEK</sequence>
<reference evidence="11" key="1">
    <citation type="submission" date="2023-01" db="EMBL/GenBank/DDBJ databases">
        <title>Key to firefly adult light organ development and bioluminescence: homeobox transcription factors regulate luciferase expression and transportation to peroxisome.</title>
        <authorList>
            <person name="Fu X."/>
        </authorList>
    </citation>
    <scope>NUCLEOTIDE SEQUENCE [LARGE SCALE GENOMIC DNA]</scope>
</reference>
<keyword evidence="11" id="KW-1185">Reference proteome</keyword>
<evidence type="ECO:0000313" key="11">
    <source>
        <dbReference type="Proteomes" id="UP001353858"/>
    </source>
</evidence>
<dbReference type="EMBL" id="JARPUR010000002">
    <property type="protein sequence ID" value="KAK4883708.1"/>
    <property type="molecule type" value="Genomic_DNA"/>
</dbReference>
<keyword evidence="6 9" id="KW-0472">Membrane</keyword>
<dbReference type="GO" id="GO:0005549">
    <property type="term" value="F:odorant binding"/>
    <property type="evidence" value="ECO:0007669"/>
    <property type="project" value="InterPro"/>
</dbReference>
<evidence type="ECO:0000256" key="4">
    <source>
        <dbReference type="ARBA" id="ARBA00022725"/>
    </source>
</evidence>
<evidence type="ECO:0000256" key="5">
    <source>
        <dbReference type="ARBA" id="ARBA00022989"/>
    </source>
</evidence>
<dbReference type="AlphaFoldDB" id="A0AAN7SQE7"/>
<dbReference type="GO" id="GO:0005886">
    <property type="term" value="C:plasma membrane"/>
    <property type="evidence" value="ECO:0007669"/>
    <property type="project" value="TreeGrafter"/>
</dbReference>
<keyword evidence="2" id="KW-0716">Sensory transduction</keyword>
<organism evidence="10 11">
    <name type="scientific">Aquatica leii</name>
    <dbReference type="NCBI Taxonomy" id="1421715"/>
    <lineage>
        <taxon>Eukaryota</taxon>
        <taxon>Metazoa</taxon>
        <taxon>Ecdysozoa</taxon>
        <taxon>Arthropoda</taxon>
        <taxon>Hexapoda</taxon>
        <taxon>Insecta</taxon>
        <taxon>Pterygota</taxon>
        <taxon>Neoptera</taxon>
        <taxon>Endopterygota</taxon>
        <taxon>Coleoptera</taxon>
        <taxon>Polyphaga</taxon>
        <taxon>Elateriformia</taxon>
        <taxon>Elateroidea</taxon>
        <taxon>Lampyridae</taxon>
        <taxon>Luciolinae</taxon>
        <taxon>Aquatica</taxon>
    </lineage>
</organism>
<evidence type="ECO:0000256" key="7">
    <source>
        <dbReference type="ARBA" id="ARBA00023170"/>
    </source>
</evidence>
<dbReference type="Proteomes" id="UP001353858">
    <property type="component" value="Unassembled WGS sequence"/>
</dbReference>
<evidence type="ECO:0000256" key="6">
    <source>
        <dbReference type="ARBA" id="ARBA00023136"/>
    </source>
</evidence>
<evidence type="ECO:0000256" key="3">
    <source>
        <dbReference type="ARBA" id="ARBA00022692"/>
    </source>
</evidence>
<protein>
    <submittedName>
        <fullName evidence="10">Uncharacterized protein</fullName>
    </submittedName>
</protein>
<comment type="subcellular location">
    <subcellularLocation>
        <location evidence="1">Membrane</location>
        <topology evidence="1">Multi-pass membrane protein</topology>
    </subcellularLocation>
</comment>
<feature type="transmembrane region" description="Helical" evidence="9">
    <location>
        <begin position="187"/>
        <end position="209"/>
    </location>
</feature>
<name>A0AAN7SQE7_9COLE</name>
<evidence type="ECO:0000256" key="8">
    <source>
        <dbReference type="ARBA" id="ARBA00023224"/>
    </source>
</evidence>
<comment type="caution">
    <text evidence="10">The sequence shown here is derived from an EMBL/GenBank/DDBJ whole genome shotgun (WGS) entry which is preliminary data.</text>
</comment>
<keyword evidence="8" id="KW-0807">Transducer</keyword>
<dbReference type="PANTHER" id="PTHR21137:SF42">
    <property type="entry name" value="ODORANT RECEPTOR 83A"/>
    <property type="match status" value="1"/>
</dbReference>
<dbReference type="InterPro" id="IPR004117">
    <property type="entry name" value="7tm6_olfct_rcpt"/>
</dbReference>
<dbReference type="PANTHER" id="PTHR21137">
    <property type="entry name" value="ODORANT RECEPTOR"/>
    <property type="match status" value="1"/>
</dbReference>